<evidence type="ECO:0000313" key="7">
    <source>
        <dbReference type="EMBL" id="ETO02285.1"/>
    </source>
</evidence>
<keyword evidence="3" id="KW-0812">Transmembrane</keyword>
<dbReference type="Proteomes" id="UP000023152">
    <property type="component" value="Unassembled WGS sequence"/>
</dbReference>
<gene>
    <name evidence="7" type="ORF">RFI_35152</name>
</gene>
<evidence type="ECO:0000256" key="1">
    <source>
        <dbReference type="ARBA" id="ARBA00004370"/>
    </source>
</evidence>
<comment type="subcellular location">
    <subcellularLocation>
        <location evidence="1">Membrane</location>
    </subcellularLocation>
</comment>
<evidence type="ECO:0008006" key="9">
    <source>
        <dbReference type="Google" id="ProtNLM"/>
    </source>
</evidence>
<reference evidence="7 8" key="1">
    <citation type="journal article" date="2013" name="Curr. Biol.">
        <title>The Genome of the Foraminiferan Reticulomyxa filosa.</title>
        <authorList>
            <person name="Glockner G."/>
            <person name="Hulsmann N."/>
            <person name="Schleicher M."/>
            <person name="Noegel A.A."/>
            <person name="Eichinger L."/>
            <person name="Gallinger C."/>
            <person name="Pawlowski J."/>
            <person name="Sierra R."/>
            <person name="Euteneuer U."/>
            <person name="Pillet L."/>
            <person name="Moustafa A."/>
            <person name="Platzer M."/>
            <person name="Groth M."/>
            <person name="Szafranski K."/>
            <person name="Schliwa M."/>
        </authorList>
    </citation>
    <scope>NUCLEOTIDE SEQUENCE [LARGE SCALE GENOMIC DNA]</scope>
</reference>
<keyword evidence="4" id="KW-1133">Transmembrane helix</keyword>
<evidence type="ECO:0000256" key="5">
    <source>
        <dbReference type="ARBA" id="ARBA00023136"/>
    </source>
</evidence>
<organism evidence="7 8">
    <name type="scientific">Reticulomyxa filosa</name>
    <dbReference type="NCBI Taxonomy" id="46433"/>
    <lineage>
        <taxon>Eukaryota</taxon>
        <taxon>Sar</taxon>
        <taxon>Rhizaria</taxon>
        <taxon>Retaria</taxon>
        <taxon>Foraminifera</taxon>
        <taxon>Monothalamids</taxon>
        <taxon>Reticulomyxidae</taxon>
        <taxon>Reticulomyxa</taxon>
    </lineage>
</organism>
<dbReference type="AlphaFoldDB" id="X6LNI8"/>
<dbReference type="GO" id="GO:0000422">
    <property type="term" value="P:autophagy of mitochondrion"/>
    <property type="evidence" value="ECO:0007669"/>
    <property type="project" value="TreeGrafter"/>
</dbReference>
<proteinExistence type="inferred from homology"/>
<dbReference type="GO" id="GO:0005741">
    <property type="term" value="C:mitochondrial outer membrane"/>
    <property type="evidence" value="ECO:0007669"/>
    <property type="project" value="TreeGrafter"/>
</dbReference>
<feature type="region of interest" description="Disordered" evidence="6">
    <location>
        <begin position="23"/>
        <end position="66"/>
    </location>
</feature>
<evidence type="ECO:0000313" key="8">
    <source>
        <dbReference type="Proteomes" id="UP000023152"/>
    </source>
</evidence>
<dbReference type="EMBL" id="ASPP01036191">
    <property type="protein sequence ID" value="ETO02285.1"/>
    <property type="molecule type" value="Genomic_DNA"/>
</dbReference>
<comment type="caution">
    <text evidence="7">The sequence shown here is derived from an EMBL/GenBank/DDBJ whole genome shotgun (WGS) entry which is preliminary data.</text>
</comment>
<keyword evidence="5" id="KW-0472">Membrane</keyword>
<comment type="similarity">
    <text evidence="2">Belongs to the FUN14 family.</text>
</comment>
<dbReference type="InterPro" id="IPR007014">
    <property type="entry name" value="FUN14"/>
</dbReference>
<protein>
    <recommendedName>
        <fullName evidence="9">FUN14 family protein</fullName>
    </recommendedName>
</protein>
<dbReference type="Pfam" id="PF04930">
    <property type="entry name" value="FUN14"/>
    <property type="match status" value="1"/>
</dbReference>
<name>X6LNI8_RETFI</name>
<accession>X6LNI8</accession>
<feature type="compositionally biased region" description="Low complexity" evidence="6">
    <location>
        <begin position="34"/>
        <end position="57"/>
    </location>
</feature>
<evidence type="ECO:0000256" key="4">
    <source>
        <dbReference type="ARBA" id="ARBA00022989"/>
    </source>
</evidence>
<evidence type="ECO:0000256" key="3">
    <source>
        <dbReference type="ARBA" id="ARBA00022692"/>
    </source>
</evidence>
<keyword evidence="8" id="KW-1185">Reference proteome</keyword>
<dbReference type="PANTHER" id="PTHR21346">
    <property type="entry name" value="FUN14 DOMAIN CONTAINING"/>
    <property type="match status" value="1"/>
</dbReference>
<evidence type="ECO:0000256" key="6">
    <source>
        <dbReference type="SAM" id="MobiDB-lite"/>
    </source>
</evidence>
<evidence type="ECO:0000256" key="2">
    <source>
        <dbReference type="ARBA" id="ARBA00009160"/>
    </source>
</evidence>
<sequence length="200" mass="21387">MNIYTRESQPPVAYQYNMAVDTHVEPGSAGHSPNNVSENESENGGVRVNVNGNVDGNKSINRSQVPSQASVKNLKAMIVLEQQDESADKLSDVLSSAIANEDVQRWLLPYAQIFTVGGGVGFASGLVIKKLGGTAVKYGVGTALAIQLLSYSGYIDFNWEKIKTDINTVGDRLHGTQAMQFIVTNIGPILAGFGLGMHFG</sequence>
<dbReference type="PANTHER" id="PTHR21346:SF0">
    <property type="entry name" value="RE45833P"/>
    <property type="match status" value="1"/>
</dbReference>
<dbReference type="OrthoDB" id="163794at2759"/>